<feature type="compositionally biased region" description="Low complexity" evidence="1">
    <location>
        <begin position="62"/>
        <end position="73"/>
    </location>
</feature>
<proteinExistence type="predicted"/>
<evidence type="ECO:0000313" key="3">
    <source>
        <dbReference type="Proteomes" id="UP000198372"/>
    </source>
</evidence>
<feature type="compositionally biased region" description="Basic and acidic residues" evidence="1">
    <location>
        <begin position="1"/>
        <end position="11"/>
    </location>
</feature>
<name>A0A238FEQ9_9BASI</name>
<protein>
    <submittedName>
        <fullName evidence="2">BQ2448_3353 protein</fullName>
    </submittedName>
</protein>
<evidence type="ECO:0000313" key="2">
    <source>
        <dbReference type="EMBL" id="SCV70591.1"/>
    </source>
</evidence>
<dbReference type="Proteomes" id="UP000198372">
    <property type="component" value="Unassembled WGS sequence"/>
</dbReference>
<accession>A0A238FEQ9</accession>
<organism evidence="2 3">
    <name type="scientific">Microbotryum intermedium</name>
    <dbReference type="NCBI Taxonomy" id="269621"/>
    <lineage>
        <taxon>Eukaryota</taxon>
        <taxon>Fungi</taxon>
        <taxon>Dikarya</taxon>
        <taxon>Basidiomycota</taxon>
        <taxon>Pucciniomycotina</taxon>
        <taxon>Microbotryomycetes</taxon>
        <taxon>Microbotryales</taxon>
        <taxon>Microbotryaceae</taxon>
        <taxon>Microbotryum</taxon>
    </lineage>
</organism>
<dbReference type="EMBL" id="FMSP01000006">
    <property type="protein sequence ID" value="SCV70591.1"/>
    <property type="molecule type" value="Genomic_DNA"/>
</dbReference>
<reference evidence="3" key="1">
    <citation type="submission" date="2016-09" db="EMBL/GenBank/DDBJ databases">
        <authorList>
            <person name="Jeantristanb JTB J.-T."/>
            <person name="Ricardo R."/>
        </authorList>
    </citation>
    <scope>NUCLEOTIDE SEQUENCE [LARGE SCALE GENOMIC DNA]</scope>
</reference>
<keyword evidence="3" id="KW-1185">Reference proteome</keyword>
<evidence type="ECO:0000256" key="1">
    <source>
        <dbReference type="SAM" id="MobiDB-lite"/>
    </source>
</evidence>
<feature type="region of interest" description="Disordered" evidence="1">
    <location>
        <begin position="1"/>
        <end position="102"/>
    </location>
</feature>
<dbReference type="AlphaFoldDB" id="A0A238FEQ9"/>
<gene>
    <name evidence="2" type="ORF">BQ2448_3353</name>
</gene>
<sequence length="118" mass="12567">MFQSLKDKMSHTDPAYPATHSTAEFAEDALGLDDAPGARDLQGNQLKAHEDLGKSEMYQEGSSKSSEPASSSSPNNMMRAAAETMQPTKNNPGGDTDIGDKMKDMSSSLVNVVQGENT</sequence>